<dbReference type="InterPro" id="IPR036537">
    <property type="entry name" value="Adaptor_Cbl_N_dom_sf"/>
</dbReference>
<evidence type="ECO:0000313" key="2">
    <source>
        <dbReference type="EMBL" id="CAK9264592.1"/>
    </source>
</evidence>
<dbReference type="InterPro" id="IPR051681">
    <property type="entry name" value="Ser/Thr_Kinases-Pseudokinases"/>
</dbReference>
<dbReference type="InterPro" id="IPR054000">
    <property type="entry name" value="MLKL_N"/>
</dbReference>
<name>A0ABP0WCM2_9BRYO</name>
<dbReference type="Gene3D" id="1.20.930.20">
    <property type="entry name" value="Adaptor protein Cbl, N-terminal domain"/>
    <property type="match status" value="1"/>
</dbReference>
<gene>
    <name evidence="2" type="ORF">CSSPJE1EN1_LOCUS10070</name>
</gene>
<dbReference type="PROSITE" id="PS50011">
    <property type="entry name" value="PROTEIN_KINASE_DOM"/>
    <property type="match status" value="1"/>
</dbReference>
<dbReference type="CDD" id="cd21037">
    <property type="entry name" value="MLKL_NTD"/>
    <property type="match status" value="1"/>
</dbReference>
<dbReference type="SUPFAM" id="SSF56112">
    <property type="entry name" value="Protein kinase-like (PK-like)"/>
    <property type="match status" value="1"/>
</dbReference>
<dbReference type="InterPro" id="IPR059179">
    <property type="entry name" value="MLKL-like_MCAfunc"/>
</dbReference>
<evidence type="ECO:0000313" key="3">
    <source>
        <dbReference type="Proteomes" id="UP001497444"/>
    </source>
</evidence>
<dbReference type="Pfam" id="PF00069">
    <property type="entry name" value="Pkinase"/>
    <property type="match status" value="1"/>
</dbReference>
<organism evidence="2 3">
    <name type="scientific">Sphagnum jensenii</name>
    <dbReference type="NCBI Taxonomy" id="128206"/>
    <lineage>
        <taxon>Eukaryota</taxon>
        <taxon>Viridiplantae</taxon>
        <taxon>Streptophyta</taxon>
        <taxon>Embryophyta</taxon>
        <taxon>Bryophyta</taxon>
        <taxon>Sphagnophytina</taxon>
        <taxon>Sphagnopsida</taxon>
        <taxon>Sphagnales</taxon>
        <taxon>Sphagnaceae</taxon>
        <taxon>Sphagnum</taxon>
    </lineage>
</organism>
<dbReference type="PANTHER" id="PTHR44329">
    <property type="entry name" value="SERINE/THREONINE-PROTEIN KINASE TNNI3K-RELATED"/>
    <property type="match status" value="1"/>
</dbReference>
<reference evidence="2" key="1">
    <citation type="submission" date="2024-02" db="EMBL/GenBank/DDBJ databases">
        <authorList>
            <consortium name="ELIXIR-Norway"/>
            <consortium name="Elixir Norway"/>
        </authorList>
    </citation>
    <scope>NUCLEOTIDE SEQUENCE</scope>
</reference>
<dbReference type="EMBL" id="OZ020112">
    <property type="protein sequence ID" value="CAK9264592.1"/>
    <property type="molecule type" value="Genomic_DNA"/>
</dbReference>
<evidence type="ECO:0000259" key="1">
    <source>
        <dbReference type="PROSITE" id="PS50011"/>
    </source>
</evidence>
<accession>A0ABP0WCM2</accession>
<proteinExistence type="predicted"/>
<dbReference type="InterPro" id="IPR000719">
    <property type="entry name" value="Prot_kinase_dom"/>
</dbReference>
<keyword evidence="3" id="KW-1185">Reference proteome</keyword>
<protein>
    <recommendedName>
        <fullName evidence="1">Protein kinase domain-containing protein</fullName>
    </recommendedName>
</protein>
<dbReference type="Proteomes" id="UP001497444">
    <property type="component" value="Chromosome 17"/>
</dbReference>
<sequence>MGEELLASTALHLTIGILTHNIGQVVDSLVTLGLSVKHCKEKCDALIEKATAVAGAINHIEDQQKRDPQRFSAEVYVVSLEKFLTVVKDCHSLVKRYTKKNFVLRWLLALKFEGDFDSLDARMDKAMKLFDFDMQVEQNCLAYDRQDDLQIVKAQMAEAVAVIKALSKDELNPEESRLLMVDVGDSIYEGFMLAGLLEDSVDVILVASERGKKEAAIMKRLSDCDNILRFYGTFFLEGTKEYLVMERPGKEIRTLYDWTLEGHRDEWRLKCMMAQEIAMGLAYAHVAGVVHKNLRSANVFLTDESHPKLFAFFKGRVKSEPSEKKWTEAEQLKYAAPEMLTRLRPPYNYSCDIFSLGVIIWELIPGELPFSQVSSTTHLLKARVQQKLRLQFPENEANIPFLSQFMQISRDCMEDLPQNRPSINDIVDRLSMLAPEEMVVKPDLSFAV</sequence>
<dbReference type="Gene3D" id="1.10.510.10">
    <property type="entry name" value="Transferase(Phosphotransferase) domain 1"/>
    <property type="match status" value="1"/>
</dbReference>
<dbReference type="InterPro" id="IPR011009">
    <property type="entry name" value="Kinase-like_dom_sf"/>
</dbReference>
<feature type="domain" description="Protein kinase" evidence="1">
    <location>
        <begin position="105"/>
        <end position="433"/>
    </location>
</feature>
<dbReference type="Pfam" id="PF22215">
    <property type="entry name" value="MLKL_N"/>
    <property type="match status" value="1"/>
</dbReference>